<evidence type="ECO:0000256" key="1">
    <source>
        <dbReference type="SAM" id="MobiDB-lite"/>
    </source>
</evidence>
<feature type="compositionally biased region" description="Polar residues" evidence="1">
    <location>
        <begin position="163"/>
        <end position="174"/>
    </location>
</feature>
<feature type="domain" description="ShKT" evidence="3">
    <location>
        <begin position="182"/>
        <end position="237"/>
    </location>
</feature>
<evidence type="ECO:0000256" key="2">
    <source>
        <dbReference type="SAM" id="Phobius"/>
    </source>
</evidence>
<comment type="caution">
    <text evidence="4">The sequence shown here is derived from an EMBL/GenBank/DDBJ whole genome shotgun (WGS) entry which is preliminary data.</text>
</comment>
<protein>
    <recommendedName>
        <fullName evidence="3">ShKT domain-containing protein</fullName>
    </recommendedName>
</protein>
<keyword evidence="2" id="KW-1133">Transmembrane helix</keyword>
<dbReference type="InterPro" id="IPR003582">
    <property type="entry name" value="ShKT_dom"/>
</dbReference>
<feature type="compositionally biased region" description="Gly residues" evidence="1">
    <location>
        <begin position="95"/>
        <end position="104"/>
    </location>
</feature>
<dbReference type="PROSITE" id="PS51670">
    <property type="entry name" value="SHKT"/>
    <property type="match status" value="1"/>
</dbReference>
<keyword evidence="2" id="KW-0472">Membrane</keyword>
<dbReference type="AlphaFoldDB" id="K0SSQ7"/>
<proteinExistence type="predicted"/>
<keyword evidence="5" id="KW-1185">Reference proteome</keyword>
<evidence type="ECO:0000313" key="4">
    <source>
        <dbReference type="EMBL" id="EJK69373.1"/>
    </source>
</evidence>
<keyword evidence="2" id="KW-0812">Transmembrane</keyword>
<feature type="transmembrane region" description="Helical" evidence="2">
    <location>
        <begin position="61"/>
        <end position="80"/>
    </location>
</feature>
<feature type="compositionally biased region" description="Basic and acidic residues" evidence="1">
    <location>
        <begin position="115"/>
        <end position="124"/>
    </location>
</feature>
<feature type="compositionally biased region" description="Acidic residues" evidence="1">
    <location>
        <begin position="153"/>
        <end position="162"/>
    </location>
</feature>
<sequence length="340" mass="36120">MNLHPSDHSSGAAPGPNSLSQDYVVGLFKSTRRNSGENGELSLHQIRGTVSGRGRGSRRRVLAIAGLVMMFVVVVVTSVGRGNKGAQKASATGSSGQGMRGGYGSSLPAVPEEGEQVHDNRDTDQTLGRTTVNEAIDNSDKVDQPLRGTTDSEALDNSEEESGQTGVPSVNENGDCNDDPNFKFYDAATVTNCADYVGRLDRSVMQGVLELRCNLPWRHQGTDHLVSQYCRKSCGKCSSDQGQATSPQTEDAVGPTQSTDVNATVSSHSGDQITSTAVGCADDPTFVFYHDGTPTDCNTFVANVPKSSLLKDRCGVNFISEDGLMTKLSQSCRKSCHVCT</sequence>
<dbReference type="Proteomes" id="UP000266841">
    <property type="component" value="Unassembled WGS sequence"/>
</dbReference>
<reference evidence="4 5" key="1">
    <citation type="journal article" date="2012" name="Genome Biol.">
        <title>Genome and low-iron response of an oceanic diatom adapted to chronic iron limitation.</title>
        <authorList>
            <person name="Lommer M."/>
            <person name="Specht M."/>
            <person name="Roy A.S."/>
            <person name="Kraemer L."/>
            <person name="Andreson R."/>
            <person name="Gutowska M.A."/>
            <person name="Wolf J."/>
            <person name="Bergner S.V."/>
            <person name="Schilhabel M.B."/>
            <person name="Klostermeier U.C."/>
            <person name="Beiko R.G."/>
            <person name="Rosenstiel P."/>
            <person name="Hippler M."/>
            <person name="Laroche J."/>
        </authorList>
    </citation>
    <scope>NUCLEOTIDE SEQUENCE [LARGE SCALE GENOMIC DNA]</scope>
    <source>
        <strain evidence="4 5">CCMP1005</strain>
    </source>
</reference>
<evidence type="ECO:0000259" key="3">
    <source>
        <dbReference type="PROSITE" id="PS51670"/>
    </source>
</evidence>
<evidence type="ECO:0000313" key="5">
    <source>
        <dbReference type="Proteomes" id="UP000266841"/>
    </source>
</evidence>
<organism evidence="4 5">
    <name type="scientific">Thalassiosira oceanica</name>
    <name type="common">Marine diatom</name>
    <dbReference type="NCBI Taxonomy" id="159749"/>
    <lineage>
        <taxon>Eukaryota</taxon>
        <taxon>Sar</taxon>
        <taxon>Stramenopiles</taxon>
        <taxon>Ochrophyta</taxon>
        <taxon>Bacillariophyta</taxon>
        <taxon>Coscinodiscophyceae</taxon>
        <taxon>Thalassiosirophycidae</taxon>
        <taxon>Thalassiosirales</taxon>
        <taxon>Thalassiosiraceae</taxon>
        <taxon>Thalassiosira</taxon>
    </lineage>
</organism>
<accession>K0SSQ7</accession>
<feature type="region of interest" description="Disordered" evidence="1">
    <location>
        <begin position="82"/>
        <end position="175"/>
    </location>
</feature>
<feature type="region of interest" description="Disordered" evidence="1">
    <location>
        <begin position="238"/>
        <end position="258"/>
    </location>
</feature>
<dbReference type="EMBL" id="AGNL01010152">
    <property type="protein sequence ID" value="EJK69373.1"/>
    <property type="molecule type" value="Genomic_DNA"/>
</dbReference>
<name>K0SSQ7_THAOC</name>
<gene>
    <name evidence="4" type="ORF">THAOC_09373</name>
</gene>